<name>A0A1F5FWU2_9BACT</name>
<dbReference type="GO" id="GO:0016226">
    <property type="term" value="P:iron-sulfur cluster assembly"/>
    <property type="evidence" value="ECO:0007669"/>
    <property type="project" value="InterPro"/>
</dbReference>
<dbReference type="CDD" id="cd06664">
    <property type="entry name" value="IscU_like"/>
    <property type="match status" value="1"/>
</dbReference>
<dbReference type="InterPro" id="IPR002871">
    <property type="entry name" value="NIF_FeS_clus_asmbl_NifU_N"/>
</dbReference>
<dbReference type="GO" id="GO:0051536">
    <property type="term" value="F:iron-sulfur cluster binding"/>
    <property type="evidence" value="ECO:0007669"/>
    <property type="project" value="InterPro"/>
</dbReference>
<dbReference type="SUPFAM" id="SSF82649">
    <property type="entry name" value="SufE/NifU"/>
    <property type="match status" value="1"/>
</dbReference>
<reference evidence="2 3" key="1">
    <citation type="journal article" date="2016" name="Nat. Commun.">
        <title>Thousands of microbial genomes shed light on interconnected biogeochemical processes in an aquifer system.</title>
        <authorList>
            <person name="Anantharaman K."/>
            <person name="Brown C.T."/>
            <person name="Hug L.A."/>
            <person name="Sharon I."/>
            <person name="Castelle C.J."/>
            <person name="Probst A.J."/>
            <person name="Thomas B.C."/>
            <person name="Singh A."/>
            <person name="Wilkins M.J."/>
            <person name="Karaoz U."/>
            <person name="Brodie E.L."/>
            <person name="Williams K.H."/>
            <person name="Hubbard S.S."/>
            <person name="Banfield J.F."/>
        </authorList>
    </citation>
    <scope>NUCLEOTIDE SEQUENCE [LARGE SCALE GENOMIC DNA]</scope>
</reference>
<sequence length="131" mass="14489">MDYKDEIIDHYKNPRNFGEMEEADVTINESNSSCGDVVQVQIKIQKSKNSKTQNKEDLVIEEVMWRGVGCAISTAAASMLSEKVVGMTFAEIEKIGDEGIVKMMGGEVNAGRMKCATLAYRALLKAFKTDD</sequence>
<evidence type="ECO:0000259" key="1">
    <source>
        <dbReference type="Pfam" id="PF01592"/>
    </source>
</evidence>
<dbReference type="AlphaFoldDB" id="A0A1F5FWU2"/>
<dbReference type="GO" id="GO:0005506">
    <property type="term" value="F:iron ion binding"/>
    <property type="evidence" value="ECO:0007669"/>
    <property type="project" value="InterPro"/>
</dbReference>
<evidence type="ECO:0000313" key="2">
    <source>
        <dbReference type="EMBL" id="OGD84091.1"/>
    </source>
</evidence>
<dbReference type="Pfam" id="PF01592">
    <property type="entry name" value="NifU_N"/>
    <property type="match status" value="1"/>
</dbReference>
<dbReference type="PANTHER" id="PTHR10093">
    <property type="entry name" value="IRON-SULFUR CLUSTER ASSEMBLY ENZYME NIFU HOMOLOG"/>
    <property type="match status" value="1"/>
</dbReference>
<accession>A0A1F5FWU2</accession>
<dbReference type="Proteomes" id="UP000179237">
    <property type="component" value="Unassembled WGS sequence"/>
</dbReference>
<protein>
    <recommendedName>
        <fullName evidence="1">NIF system FeS cluster assembly NifU N-terminal domain-containing protein</fullName>
    </recommendedName>
</protein>
<dbReference type="Gene3D" id="3.90.1010.10">
    <property type="match status" value="1"/>
</dbReference>
<proteinExistence type="predicted"/>
<feature type="domain" description="NIF system FeS cluster assembly NifU N-terminal" evidence="1">
    <location>
        <begin position="3"/>
        <end position="128"/>
    </location>
</feature>
<evidence type="ECO:0000313" key="3">
    <source>
        <dbReference type="Proteomes" id="UP000179237"/>
    </source>
</evidence>
<organism evidence="2 3">
    <name type="scientific">Candidatus Collierbacteria bacterium RIFOXYD1_FULL_40_9</name>
    <dbReference type="NCBI Taxonomy" id="1817731"/>
    <lineage>
        <taxon>Bacteria</taxon>
        <taxon>Candidatus Collieribacteriota</taxon>
    </lineage>
</organism>
<gene>
    <name evidence="2" type="ORF">A2572_03105</name>
</gene>
<comment type="caution">
    <text evidence="2">The sequence shown here is derived from an EMBL/GenBank/DDBJ whole genome shotgun (WGS) entry which is preliminary data.</text>
</comment>
<dbReference type="EMBL" id="MFAQ01000002">
    <property type="protein sequence ID" value="OGD84091.1"/>
    <property type="molecule type" value="Genomic_DNA"/>
</dbReference>